<feature type="compositionally biased region" description="Basic and acidic residues" evidence="9">
    <location>
        <begin position="356"/>
        <end position="370"/>
    </location>
</feature>
<feature type="transmembrane region" description="Helical" evidence="10">
    <location>
        <begin position="91"/>
        <end position="110"/>
    </location>
</feature>
<keyword evidence="13" id="KW-1185">Reference proteome</keyword>
<evidence type="ECO:0000256" key="3">
    <source>
        <dbReference type="ARBA" id="ARBA00022679"/>
    </source>
</evidence>
<dbReference type="SUPFAM" id="SSF69593">
    <property type="entry name" value="Glycerol-3-phosphate (1)-acyltransferase"/>
    <property type="match status" value="1"/>
</dbReference>
<dbReference type="SMART" id="SM00563">
    <property type="entry name" value="PlsC"/>
    <property type="match status" value="1"/>
</dbReference>
<dbReference type="GO" id="GO:0016020">
    <property type="term" value="C:membrane"/>
    <property type="evidence" value="ECO:0007669"/>
    <property type="project" value="UniProtKB-SubCell"/>
</dbReference>
<accession>A0AAV2Z840</accession>
<dbReference type="InterPro" id="IPR002123">
    <property type="entry name" value="Plipid/glycerol_acylTrfase"/>
</dbReference>
<name>A0AAV2Z840_9STRA</name>
<evidence type="ECO:0000313" key="12">
    <source>
        <dbReference type="EMBL" id="DBA01602.1"/>
    </source>
</evidence>
<dbReference type="GO" id="GO:0016746">
    <property type="term" value="F:acyltransferase activity"/>
    <property type="evidence" value="ECO:0007669"/>
    <property type="project" value="UniProtKB-KW"/>
</dbReference>
<reference evidence="12" key="2">
    <citation type="journal article" date="2023" name="Microbiol Resour">
        <title>Decontamination and Annotation of the Draft Genome Sequence of the Oomycete Lagenidium giganteum ARSEF 373.</title>
        <authorList>
            <person name="Morgan W.R."/>
            <person name="Tartar A."/>
        </authorList>
    </citation>
    <scope>NUCLEOTIDE SEQUENCE</scope>
    <source>
        <strain evidence="12">ARSEF 373</strain>
    </source>
</reference>
<feature type="region of interest" description="Disordered" evidence="9">
    <location>
        <begin position="356"/>
        <end position="376"/>
    </location>
</feature>
<dbReference type="Proteomes" id="UP001146120">
    <property type="component" value="Unassembled WGS sequence"/>
</dbReference>
<protein>
    <recommendedName>
        <fullName evidence="11">Phospholipid/glycerol acyltransferase domain-containing protein</fullName>
    </recommendedName>
</protein>
<feature type="non-terminal residue" evidence="12">
    <location>
        <position position="1"/>
    </location>
</feature>
<evidence type="ECO:0000256" key="9">
    <source>
        <dbReference type="SAM" id="MobiDB-lite"/>
    </source>
</evidence>
<feature type="transmembrane region" description="Helical" evidence="10">
    <location>
        <begin position="59"/>
        <end position="84"/>
    </location>
</feature>
<evidence type="ECO:0000256" key="1">
    <source>
        <dbReference type="ARBA" id="ARBA00004370"/>
    </source>
</evidence>
<comment type="subcellular location">
    <subcellularLocation>
        <location evidence="1">Membrane</location>
    </subcellularLocation>
</comment>
<comment type="caution">
    <text evidence="12">The sequence shown here is derived from an EMBL/GenBank/DDBJ whole genome shotgun (WGS) entry which is preliminary data.</text>
</comment>
<dbReference type="EMBL" id="DAKRPA010000044">
    <property type="protein sequence ID" value="DBA01602.1"/>
    <property type="molecule type" value="Genomic_DNA"/>
</dbReference>
<evidence type="ECO:0000259" key="11">
    <source>
        <dbReference type="SMART" id="SM00563"/>
    </source>
</evidence>
<dbReference type="PANTHER" id="PTHR23063:SF60">
    <property type="entry name" value="LYSOPHOSPHATIDIC ACID:OLEOYL-COA ACYLTRANSFERASE 1"/>
    <property type="match status" value="1"/>
</dbReference>
<keyword evidence="8" id="KW-0012">Acyltransferase</keyword>
<sequence>WPTAQHTCDRAAMEKYSRWSDLTTGINPFVPHKQRLHGNVLVKGLQLLPGTLLALVRTVLVAALALLLVLTNVITSVLGFVPFFGRLLKRLVEGLLCSLILLVLGVMVTAEDANTRRLGLTSTPKGVATGVKRGDVIVCNHTTFLEVLYLARRFSPVFVYVTQDGAAKGVVHACGLIEALYRSLAMPVISDNDASRKLVDVVARASGPVVVFPEGARSNGKSVLKFLPILEHLPFKLPGGAPLRLHLLAFRYEFNNFSPSHSAGSGWAHFFWTSSRVYHSMRATLLPASQLNVQELTATTGRGKSPVSTTVAPAQVERLRGLLAAMLRTKPVDLSVPDFVSFNAYWNHVTSGGRKAASEFTDRKAPHEHAQWTTKR</sequence>
<reference evidence="12" key="1">
    <citation type="submission" date="2022-11" db="EMBL/GenBank/DDBJ databases">
        <authorList>
            <person name="Morgan W.R."/>
            <person name="Tartar A."/>
        </authorList>
    </citation>
    <scope>NUCLEOTIDE SEQUENCE</scope>
    <source>
        <strain evidence="12">ARSEF 373</strain>
    </source>
</reference>
<evidence type="ECO:0000256" key="5">
    <source>
        <dbReference type="ARBA" id="ARBA00022989"/>
    </source>
</evidence>
<dbReference type="PANTHER" id="PTHR23063">
    <property type="entry name" value="PHOSPHOLIPID ACYLTRANSFERASE"/>
    <property type="match status" value="1"/>
</dbReference>
<dbReference type="GO" id="GO:0006629">
    <property type="term" value="P:lipid metabolic process"/>
    <property type="evidence" value="ECO:0007669"/>
    <property type="project" value="UniProtKB-KW"/>
</dbReference>
<keyword evidence="5 10" id="KW-1133">Transmembrane helix</keyword>
<keyword evidence="4 10" id="KW-0812">Transmembrane</keyword>
<proteinExistence type="inferred from homology"/>
<gene>
    <name evidence="12" type="ORF">N0F65_011358</name>
</gene>
<evidence type="ECO:0000256" key="6">
    <source>
        <dbReference type="ARBA" id="ARBA00023098"/>
    </source>
</evidence>
<evidence type="ECO:0000256" key="4">
    <source>
        <dbReference type="ARBA" id="ARBA00022692"/>
    </source>
</evidence>
<evidence type="ECO:0000256" key="7">
    <source>
        <dbReference type="ARBA" id="ARBA00023136"/>
    </source>
</evidence>
<evidence type="ECO:0000256" key="2">
    <source>
        <dbReference type="ARBA" id="ARBA00008655"/>
    </source>
</evidence>
<keyword evidence="7 10" id="KW-0472">Membrane</keyword>
<comment type="similarity">
    <text evidence="2">Belongs to the 1-acyl-sn-glycerol-3-phosphate acyltransferase family.</text>
</comment>
<evidence type="ECO:0000313" key="13">
    <source>
        <dbReference type="Proteomes" id="UP001146120"/>
    </source>
</evidence>
<evidence type="ECO:0000256" key="8">
    <source>
        <dbReference type="ARBA" id="ARBA00023315"/>
    </source>
</evidence>
<keyword evidence="6" id="KW-0443">Lipid metabolism</keyword>
<keyword evidence="3" id="KW-0808">Transferase</keyword>
<dbReference type="AlphaFoldDB" id="A0AAV2Z840"/>
<feature type="domain" description="Phospholipid/glycerol acyltransferase" evidence="11">
    <location>
        <begin position="135"/>
        <end position="253"/>
    </location>
</feature>
<evidence type="ECO:0000256" key="10">
    <source>
        <dbReference type="SAM" id="Phobius"/>
    </source>
</evidence>
<organism evidence="12 13">
    <name type="scientific">Lagenidium giganteum</name>
    <dbReference type="NCBI Taxonomy" id="4803"/>
    <lineage>
        <taxon>Eukaryota</taxon>
        <taxon>Sar</taxon>
        <taxon>Stramenopiles</taxon>
        <taxon>Oomycota</taxon>
        <taxon>Peronosporomycetes</taxon>
        <taxon>Pythiales</taxon>
        <taxon>Pythiaceae</taxon>
    </lineage>
</organism>